<dbReference type="KEGG" id="mvo:Mvol_0516"/>
<dbReference type="PANTHER" id="PTHR42927">
    <property type="entry name" value="HELICASE SUPERFAMILY 1 AND 2 DOMAIN-CONTAINING PROTEIN"/>
    <property type="match status" value="1"/>
</dbReference>
<dbReference type="REBASE" id="26511">
    <property type="entry name" value="MvoA3ORF514P"/>
</dbReference>
<name>D7DSR6_METV3</name>
<dbReference type="Pfam" id="PF18766">
    <property type="entry name" value="SWI2_SNF2"/>
    <property type="match status" value="1"/>
</dbReference>
<dbReference type="GO" id="GO:0120545">
    <property type="term" value="F:nucleic acid conformation isomerase activity"/>
    <property type="evidence" value="ECO:0007669"/>
    <property type="project" value="UniProtKB-ARBA"/>
</dbReference>
<dbReference type="GO" id="GO:0005524">
    <property type="term" value="F:ATP binding"/>
    <property type="evidence" value="ECO:0007669"/>
    <property type="project" value="UniProtKB-KW"/>
</dbReference>
<dbReference type="Gene3D" id="3.90.1570.50">
    <property type="match status" value="1"/>
</dbReference>
<dbReference type="InterPro" id="IPR007409">
    <property type="entry name" value="Restrct_endonuc_type1_HsdR_N"/>
</dbReference>
<reference evidence="2 3" key="1">
    <citation type="submission" date="2010-05" db="EMBL/GenBank/DDBJ databases">
        <title>Complete sequence of Methanococcus voltae A3.</title>
        <authorList>
            <consortium name="US DOE Joint Genome Institute"/>
            <person name="Lucas S."/>
            <person name="Copeland A."/>
            <person name="Lapidus A."/>
            <person name="Cheng J.-F."/>
            <person name="Bruce D."/>
            <person name="Goodwin L."/>
            <person name="Pitluck S."/>
            <person name="Lowry S."/>
            <person name="Clum A."/>
            <person name="Land M."/>
            <person name="Hauser L."/>
            <person name="Kyrpides N."/>
            <person name="Mikhailova N."/>
            <person name="Whitman W.B."/>
            <person name="Woyke T."/>
        </authorList>
    </citation>
    <scope>NUCLEOTIDE SEQUENCE [LARGE SCALE GENOMIC DNA]</scope>
    <source>
        <strain evidence="3">ATCC BAA-1334 / A3</strain>
    </source>
</reference>
<dbReference type="GO" id="GO:0009307">
    <property type="term" value="P:DNA restriction-modification system"/>
    <property type="evidence" value="ECO:0007669"/>
    <property type="project" value="UniProtKB-KW"/>
</dbReference>
<dbReference type="PANTHER" id="PTHR42927:SF1">
    <property type="entry name" value="HELICASE SUPERFAMILY 1 AND 2 DOMAIN-CONTAINING PROTEIN"/>
    <property type="match status" value="1"/>
</dbReference>
<protein>
    <submittedName>
        <fullName evidence="2">Type III restriction protein res subunit</fullName>
    </submittedName>
</protein>
<dbReference type="InterPro" id="IPR055180">
    <property type="entry name" value="HsdR_RecA-like_helicase_dom_2"/>
</dbReference>
<dbReference type="Pfam" id="PF04313">
    <property type="entry name" value="HSDR_N"/>
    <property type="match status" value="1"/>
</dbReference>
<dbReference type="SUPFAM" id="SSF52540">
    <property type="entry name" value="P-loop containing nucleoside triphosphate hydrolases"/>
    <property type="match status" value="1"/>
</dbReference>
<gene>
    <name evidence="2" type="ordered locus">Mvol_0516</name>
</gene>
<dbReference type="GO" id="GO:0003677">
    <property type="term" value="F:DNA binding"/>
    <property type="evidence" value="ECO:0007669"/>
    <property type="project" value="UniProtKB-KW"/>
</dbReference>
<dbReference type="InterPro" id="IPR040980">
    <property type="entry name" value="SWI2_SNF2"/>
</dbReference>
<dbReference type="Pfam" id="PF22679">
    <property type="entry name" value="T1R_D3-like"/>
    <property type="match status" value="1"/>
</dbReference>
<feature type="domain" description="Helicase ATP-binding" evidence="1">
    <location>
        <begin position="280"/>
        <end position="508"/>
    </location>
</feature>
<dbReference type="InterPro" id="IPR027417">
    <property type="entry name" value="P-loop_NTPase"/>
</dbReference>
<dbReference type="AlphaFoldDB" id="D7DSR6"/>
<dbReference type="Gene3D" id="3.40.50.300">
    <property type="entry name" value="P-loop containing nucleotide triphosphate hydrolases"/>
    <property type="match status" value="3"/>
</dbReference>
<dbReference type="Proteomes" id="UP000007722">
    <property type="component" value="Chromosome"/>
</dbReference>
<dbReference type="eggNOG" id="arCOG00879">
    <property type="taxonomic scope" value="Archaea"/>
</dbReference>
<keyword evidence="3" id="KW-1185">Reference proteome</keyword>
<evidence type="ECO:0000259" key="1">
    <source>
        <dbReference type="SMART" id="SM00487"/>
    </source>
</evidence>
<dbReference type="OrthoDB" id="11429at2157"/>
<organism evidence="2 3">
    <name type="scientific">Methanococcus voltae (strain ATCC BAA-1334 / A3)</name>
    <dbReference type="NCBI Taxonomy" id="456320"/>
    <lineage>
        <taxon>Archaea</taxon>
        <taxon>Methanobacteriati</taxon>
        <taxon>Methanobacteriota</taxon>
        <taxon>Methanomada group</taxon>
        <taxon>Methanococci</taxon>
        <taxon>Methanococcales</taxon>
        <taxon>Methanococcaceae</taxon>
        <taxon>Methanococcus</taxon>
    </lineage>
</organism>
<evidence type="ECO:0000313" key="3">
    <source>
        <dbReference type="Proteomes" id="UP000007722"/>
    </source>
</evidence>
<evidence type="ECO:0000313" key="2">
    <source>
        <dbReference type="EMBL" id="ADI36176.1"/>
    </source>
</evidence>
<dbReference type="HOGENOM" id="CLU_010804_0_0_2"/>
<dbReference type="SMART" id="SM00487">
    <property type="entry name" value="DEXDc"/>
    <property type="match status" value="1"/>
</dbReference>
<dbReference type="EMBL" id="CP002057">
    <property type="protein sequence ID" value="ADI36176.1"/>
    <property type="molecule type" value="Genomic_DNA"/>
</dbReference>
<dbReference type="InParanoid" id="D7DSR6"/>
<proteinExistence type="predicted"/>
<dbReference type="STRING" id="456320.Mvol_0516"/>
<dbReference type="GO" id="GO:0009035">
    <property type="term" value="F:type I site-specific deoxyribonuclease activity"/>
    <property type="evidence" value="ECO:0007669"/>
    <property type="project" value="UniProtKB-EC"/>
</dbReference>
<accession>D7DSR6</accession>
<dbReference type="InterPro" id="IPR014001">
    <property type="entry name" value="Helicase_ATP-bd"/>
</dbReference>
<sequence length="997" mass="115594">MITPITDDDLKERKFQTIIKEYLTNENNYVESFNKNYDKHYAIDKECLFNFLELTQKNELKELNEIYGDNYRSKIIENLDKQLRIMGIIHILKHGYKDMGVKLKLAYFKPANNLNADQNKLYGQNIVSVTEELNYTQDKRIDLVIFLNGMPITTIEVKNPYTGQTYKNAIKQYKKTRFNTEKLFKFKERAIINFAMDEDQVYMTTQLKGEDTIFLPFNLGVGDGAGNPNVTGKLKTYYMWENILTKDSLLEIIGKFVYVQKQEHEVLDDNGDYKIITTEKTIFPRYHQLDCTRDILNHVIQNGSGQKYLIQHSAGSGKTNSITWLSHRLSSLHDKNDKVIFDGVIVVTDRKVLDKQLQDSIYQLEHKTGVVAKIDKDSNQLAKEIEKGTKIIISTIQKFPHVLKKLADTKGKKYAIVIDEAHSSTSGKNMMALKESLSLDEAIKIAEEEESQEIDSEDKINKELKNFTDQSNVSFFAYTATPKATTLRLFGTKSDDDNDDKYYPFHIYSMRQAIEEGFILDVLKNYMTYKMCYKVSKTIEEDPEFDKARATKSIMRYVTLHPCNISQKTEIIIEHFRNYTMKKIGGHAKAMLITPSRLHAVRYKLEFDKYIKEKGYDDLKTLVAFSGTVKDTNSLEYTESGMNEISQANLPVEFDKEESKILIVANKYQTGFDQPKLHTMYIDKKLFGVKAVQTLSRLNRIYPGKEDTFILDFVNEPEDIQRAFMPFYSMTTLNNDIDPNDIYTLENEIYAKQVINEEDVKKFTDLFYKDNLTNRGRALESNYINNSLKRIEKFTTEETIEFKNLAKKFINLYNLIIQIFALKDSDIHRLNIYLRYLLKKIEIENTGGVDLTNKVILEYYSLKKGKLDEIELRSSDGGIDIHISEGGTKGENPDLLSNIIKTLNDKFGTEFSDSEKLAVEQISNNLKSNEKLKLNATANDYELFRLAFDKSFEEGVVNEFSKNEIFYGKILKDNDFKNKLIDLLAMDIYRWFNKING</sequence>